<dbReference type="AlphaFoldDB" id="A0A1J5TKH7"/>
<dbReference type="EMBL" id="MLJW01000012">
    <property type="protein sequence ID" value="OIR14204.1"/>
    <property type="molecule type" value="Genomic_DNA"/>
</dbReference>
<gene>
    <name evidence="7" type="primary">susD_1</name>
    <name evidence="7" type="ORF">GALL_46650</name>
</gene>
<organism evidence="7">
    <name type="scientific">mine drainage metagenome</name>
    <dbReference type="NCBI Taxonomy" id="410659"/>
    <lineage>
        <taxon>unclassified sequences</taxon>
        <taxon>metagenomes</taxon>
        <taxon>ecological metagenomes</taxon>
    </lineage>
</organism>
<evidence type="ECO:0000256" key="4">
    <source>
        <dbReference type="ARBA" id="ARBA00023237"/>
    </source>
</evidence>
<dbReference type="Gene3D" id="1.25.40.390">
    <property type="match status" value="1"/>
</dbReference>
<reference evidence="7" key="1">
    <citation type="submission" date="2016-10" db="EMBL/GenBank/DDBJ databases">
        <title>Sequence of Gallionella enrichment culture.</title>
        <authorList>
            <person name="Poehlein A."/>
            <person name="Muehling M."/>
            <person name="Daniel R."/>
        </authorList>
    </citation>
    <scope>NUCLEOTIDE SEQUENCE</scope>
</reference>
<dbReference type="Pfam" id="PF07980">
    <property type="entry name" value="SusD_RagB"/>
    <property type="match status" value="1"/>
</dbReference>
<keyword evidence="3" id="KW-0472">Membrane</keyword>
<accession>A0A1J5TKH7</accession>
<keyword evidence="2" id="KW-0732">Signal</keyword>
<evidence type="ECO:0000313" key="7">
    <source>
        <dbReference type="EMBL" id="OIR14204.1"/>
    </source>
</evidence>
<sequence length="573" mass="63639">MFRSNSKIKNINMKKVFRNLALIFITASAISACHKLDVPITTEVTPSVFPQDSLGYIQTELTPYVALDGNLAQEYFFQQSYSTDESMMPAHGGNWYDGGQNMQMHYHTWTKDNGYVNGNWGWMSVIISSANQATSILNTTMPAGANKQMKLAELKMVRDYAIFMLMDNYGNVPLDTVYGDFTPHTNVPRAQVFNFLESDIKSCIQNLSTTVDKTTYGRFTAYGAYALLAKMYLNAEVYTGTPRYNDCVAACDNIMNSGKFNIAALSNYLVMFYPSNGPASPGSKDEFIFAVPFDANGSGWYGRSANYHARVDVPRSMGKVGSGAGYNYFGIPYSPAGAASTLPEFYANFSDPNDVRNGQWLTGLQWQDAAKTIPLTVTTTNKGYNQYYSGSNPGGSYTYQVNLTPNVVLRQDIANGQDPYNGVTNGFDVGNDEIAWTQGYRNVKFYPDATSTSRNQNNDIPIFRYSDIVLTKAEAILRGGTATNGSTALSLVNGLRSNRSTSAAWTSCTLDSVYNERSRELAWEGWHRNDMIRFGKFEGKWGYKTNSDTYRRIFPIPTSALTLNPALKQNPGY</sequence>
<protein>
    <submittedName>
        <fullName evidence="7">Starch-binding protein SusD</fullName>
    </submittedName>
</protein>
<comment type="subcellular location">
    <subcellularLocation>
        <location evidence="1">Cell outer membrane</location>
    </subcellularLocation>
</comment>
<dbReference type="Pfam" id="PF14322">
    <property type="entry name" value="SusD-like_3"/>
    <property type="match status" value="1"/>
</dbReference>
<feature type="domain" description="SusD-like N-terminal" evidence="6">
    <location>
        <begin position="97"/>
        <end position="233"/>
    </location>
</feature>
<evidence type="ECO:0000256" key="1">
    <source>
        <dbReference type="ARBA" id="ARBA00004442"/>
    </source>
</evidence>
<dbReference type="InterPro" id="IPR033985">
    <property type="entry name" value="SusD-like_N"/>
</dbReference>
<dbReference type="InterPro" id="IPR012944">
    <property type="entry name" value="SusD_RagB_dom"/>
</dbReference>
<comment type="caution">
    <text evidence="7">The sequence shown here is derived from an EMBL/GenBank/DDBJ whole genome shotgun (WGS) entry which is preliminary data.</text>
</comment>
<evidence type="ECO:0000259" key="6">
    <source>
        <dbReference type="Pfam" id="PF14322"/>
    </source>
</evidence>
<evidence type="ECO:0000256" key="2">
    <source>
        <dbReference type="ARBA" id="ARBA00022729"/>
    </source>
</evidence>
<evidence type="ECO:0000259" key="5">
    <source>
        <dbReference type="Pfam" id="PF07980"/>
    </source>
</evidence>
<dbReference type="GO" id="GO:0009279">
    <property type="term" value="C:cell outer membrane"/>
    <property type="evidence" value="ECO:0007669"/>
    <property type="project" value="UniProtKB-SubCell"/>
</dbReference>
<proteinExistence type="predicted"/>
<feature type="domain" description="RagB/SusD" evidence="5">
    <location>
        <begin position="364"/>
        <end position="573"/>
    </location>
</feature>
<evidence type="ECO:0000256" key="3">
    <source>
        <dbReference type="ARBA" id="ARBA00023136"/>
    </source>
</evidence>
<dbReference type="SUPFAM" id="SSF48452">
    <property type="entry name" value="TPR-like"/>
    <property type="match status" value="1"/>
</dbReference>
<dbReference type="PROSITE" id="PS51257">
    <property type="entry name" value="PROKAR_LIPOPROTEIN"/>
    <property type="match status" value="1"/>
</dbReference>
<dbReference type="InterPro" id="IPR011990">
    <property type="entry name" value="TPR-like_helical_dom_sf"/>
</dbReference>
<name>A0A1J5TKH7_9ZZZZ</name>
<keyword evidence="4" id="KW-0998">Cell outer membrane</keyword>